<organism evidence="1 2">
    <name type="scientific">Clonorchis sinensis</name>
    <name type="common">Chinese liver fluke</name>
    <dbReference type="NCBI Taxonomy" id="79923"/>
    <lineage>
        <taxon>Eukaryota</taxon>
        <taxon>Metazoa</taxon>
        <taxon>Spiralia</taxon>
        <taxon>Lophotrochozoa</taxon>
        <taxon>Platyhelminthes</taxon>
        <taxon>Trematoda</taxon>
        <taxon>Digenea</taxon>
        <taxon>Opisthorchiida</taxon>
        <taxon>Opisthorchiata</taxon>
        <taxon>Opisthorchiidae</taxon>
        <taxon>Clonorchis</taxon>
    </lineage>
</organism>
<evidence type="ECO:0000313" key="2">
    <source>
        <dbReference type="Proteomes" id="UP000008909"/>
    </source>
</evidence>
<keyword evidence="2" id="KW-1185">Reference proteome</keyword>
<dbReference type="EMBL" id="DF142946">
    <property type="protein sequence ID" value="GAA49285.1"/>
    <property type="molecule type" value="Genomic_DNA"/>
</dbReference>
<protein>
    <submittedName>
        <fullName evidence="1">Uncharacterized protein</fullName>
    </submittedName>
</protein>
<reference key="2">
    <citation type="submission" date="2011-10" db="EMBL/GenBank/DDBJ databases">
        <title>The genome and transcriptome sequence of Clonorchis sinensis provide insights into the carcinogenic liver fluke.</title>
        <authorList>
            <person name="Wang X."/>
            <person name="Huang Y."/>
            <person name="Chen W."/>
            <person name="Liu H."/>
            <person name="Guo L."/>
            <person name="Chen Y."/>
            <person name="Luo F."/>
            <person name="Zhou W."/>
            <person name="Sun J."/>
            <person name="Mao Q."/>
            <person name="Liang P."/>
            <person name="Zhou C."/>
            <person name="Tian Y."/>
            <person name="Men J."/>
            <person name="Lv X."/>
            <person name="Huang L."/>
            <person name="Zhou J."/>
            <person name="Hu Y."/>
            <person name="Li R."/>
            <person name="Zhang F."/>
            <person name="Lei H."/>
            <person name="Li X."/>
            <person name="Hu X."/>
            <person name="Liang C."/>
            <person name="Xu J."/>
            <person name="Wu Z."/>
            <person name="Yu X."/>
        </authorList>
    </citation>
    <scope>NUCLEOTIDE SEQUENCE</scope>
    <source>
        <strain>Henan</strain>
    </source>
</reference>
<name>G7Y8K0_CLOSI</name>
<sequence>MHSESDQLKLKYKTMTDKNHDSSGSRGSKIPAINLQQTCQILSRRYTIGRKLGGTTQTTDHWRYFLLAFETEQKNSTAEDWTYYRFTELQHVRKVNHYTHTQFLHEHDRNYSQCGPLYNKVTILDSEKTFSKLSFEDCPDCEYIRINWLADRLPSDQPPVNTPELPIFRQIDNKFGRCTLKTTCLWETFACRQASARQQLHFPHECLRKCILPRSVIYRPPLNHPQAWMLARMHRHPFVAERQVNVQHRLPANDTANQNYRKRQNNHLRTRGCPTLHRHPFVAERQVNVQHRLPANDTANQNYRKRQNNHLRTRGCPTLCNNSPSRRRLFTMNYFHGVGREGRMVFGAMRLCEKPALEEALAALDKYFSNLPNHTTLCNDQRTIEIHVWWTNTTKIREGLTPKGSSKVMESSVVKPFVRYLEMNTPTREHRCGSRHKATKVNLLAVMLDTLKASGDEVDQWLEREFTDRNVCGPNPTSAS</sequence>
<gene>
    <name evidence="1" type="ORF">CLF_102810</name>
</gene>
<accession>G7Y8K0</accession>
<reference evidence="1" key="1">
    <citation type="journal article" date="2011" name="Genome Biol.">
        <title>The draft genome of the carcinogenic human liver fluke Clonorchis sinensis.</title>
        <authorList>
            <person name="Wang X."/>
            <person name="Chen W."/>
            <person name="Huang Y."/>
            <person name="Sun J."/>
            <person name="Men J."/>
            <person name="Liu H."/>
            <person name="Luo F."/>
            <person name="Guo L."/>
            <person name="Lv X."/>
            <person name="Deng C."/>
            <person name="Zhou C."/>
            <person name="Fan Y."/>
            <person name="Li X."/>
            <person name="Huang L."/>
            <person name="Hu Y."/>
            <person name="Liang C."/>
            <person name="Hu X."/>
            <person name="Xu J."/>
            <person name="Yu X."/>
        </authorList>
    </citation>
    <scope>NUCLEOTIDE SEQUENCE [LARGE SCALE GENOMIC DNA]</scope>
    <source>
        <strain evidence="1">Henan</strain>
    </source>
</reference>
<dbReference type="AlphaFoldDB" id="G7Y8K0"/>
<proteinExistence type="predicted"/>
<evidence type="ECO:0000313" key="1">
    <source>
        <dbReference type="EMBL" id="GAA49285.1"/>
    </source>
</evidence>
<dbReference type="Proteomes" id="UP000008909">
    <property type="component" value="Unassembled WGS sequence"/>
</dbReference>